<sequence length="415" mass="45042">MAEVPLPSGLPPGAKPISPIPNSQAGGVRGTPPKIAPTRPGEIAPTPQPAPPTTPTTIPAPRPSIARQYTVQDLRSFLLNSLKMNPSTEMTNLASLMLQRGLELSQTNFTAILKMLQGTNKSKPMQEAAVLLMMKGIDSPQAAKVLGQYFAENPGLASQLLGLQEGIGSLVSALGMGKGLLDASLVSQLTGLLAQFDESFQKLAKKSSGDKSINREEVLNNIRALKSLLKGIQAKAPKGKQDQAKVLAQSLAKFQAKLDSVMQNLLAQAILSNKGRSNVNYLYHQIPNSMTNPPKDFEIIVKRDGEGKNSRVDPRNTQVVMSLETETMGKIVVSMVVKDKKVYLVFVFSEKDYANQGREAIAKEYGELVKKLAGKDYMVTGYQVKKDPAMCSIKPYLIPMFPKLEDSLKRIDLEA</sequence>
<dbReference type="Proteomes" id="UP000177309">
    <property type="component" value="Unassembled WGS sequence"/>
</dbReference>
<feature type="region of interest" description="Disordered" evidence="1">
    <location>
        <begin position="1"/>
        <end position="62"/>
    </location>
</feature>
<evidence type="ECO:0000313" key="2">
    <source>
        <dbReference type="EMBL" id="OGC33215.1"/>
    </source>
</evidence>
<dbReference type="EMBL" id="MEUI01000038">
    <property type="protein sequence ID" value="OGC33215.1"/>
    <property type="molecule type" value="Genomic_DNA"/>
</dbReference>
<name>A0A1F4TKF9_UNCSA</name>
<proteinExistence type="predicted"/>
<feature type="compositionally biased region" description="Pro residues" evidence="1">
    <location>
        <begin position="46"/>
        <end position="62"/>
    </location>
</feature>
<dbReference type="AlphaFoldDB" id="A0A1F4TKF9"/>
<evidence type="ECO:0000313" key="3">
    <source>
        <dbReference type="Proteomes" id="UP000177309"/>
    </source>
</evidence>
<reference evidence="2 3" key="1">
    <citation type="journal article" date="2016" name="Nat. Commun.">
        <title>Thousands of microbial genomes shed light on interconnected biogeochemical processes in an aquifer system.</title>
        <authorList>
            <person name="Anantharaman K."/>
            <person name="Brown C.T."/>
            <person name="Hug L.A."/>
            <person name="Sharon I."/>
            <person name="Castelle C.J."/>
            <person name="Probst A.J."/>
            <person name="Thomas B.C."/>
            <person name="Singh A."/>
            <person name="Wilkins M.J."/>
            <person name="Karaoz U."/>
            <person name="Brodie E.L."/>
            <person name="Williams K.H."/>
            <person name="Hubbard S.S."/>
            <person name="Banfield J.F."/>
        </authorList>
    </citation>
    <scope>NUCLEOTIDE SEQUENCE [LARGE SCALE GENOMIC DNA]</scope>
</reference>
<protein>
    <recommendedName>
        <fullName evidence="4">Flagellar hook-length control protein-like C-terminal domain-containing protein</fullName>
    </recommendedName>
</protein>
<evidence type="ECO:0008006" key="4">
    <source>
        <dbReference type="Google" id="ProtNLM"/>
    </source>
</evidence>
<accession>A0A1F4TKF9</accession>
<organism evidence="2 3">
    <name type="scientific">candidate division WOR-1 bacterium RIFOXYC2_FULL_41_25</name>
    <dbReference type="NCBI Taxonomy" id="1802586"/>
    <lineage>
        <taxon>Bacteria</taxon>
        <taxon>Bacillati</taxon>
        <taxon>Saganbacteria</taxon>
    </lineage>
</organism>
<comment type="caution">
    <text evidence="2">The sequence shown here is derived from an EMBL/GenBank/DDBJ whole genome shotgun (WGS) entry which is preliminary data.</text>
</comment>
<gene>
    <name evidence="2" type="ORF">A2462_07290</name>
</gene>
<evidence type="ECO:0000256" key="1">
    <source>
        <dbReference type="SAM" id="MobiDB-lite"/>
    </source>
</evidence>